<dbReference type="PANTHER" id="PTHR46268">
    <property type="entry name" value="STRESS RESPONSE PROTEIN NHAX"/>
    <property type="match status" value="1"/>
</dbReference>
<dbReference type="PRINTS" id="PR01438">
    <property type="entry name" value="UNVRSLSTRESS"/>
</dbReference>
<comment type="caution">
    <text evidence="4">The sequence shown here is derived from an EMBL/GenBank/DDBJ whole genome shotgun (WGS) entry which is preliminary data.</text>
</comment>
<organism evidence="4 5">
    <name type="scientific">Actinomadura alba</name>
    <dbReference type="NCBI Taxonomy" id="406431"/>
    <lineage>
        <taxon>Bacteria</taxon>
        <taxon>Bacillati</taxon>
        <taxon>Actinomycetota</taxon>
        <taxon>Actinomycetes</taxon>
        <taxon>Streptosporangiales</taxon>
        <taxon>Thermomonosporaceae</taxon>
        <taxon>Actinomadura</taxon>
    </lineage>
</organism>
<dbReference type="Pfam" id="PF00582">
    <property type="entry name" value="Usp"/>
    <property type="match status" value="2"/>
</dbReference>
<dbReference type="SUPFAM" id="SSF52402">
    <property type="entry name" value="Adenine nucleotide alpha hydrolases-like"/>
    <property type="match status" value="2"/>
</dbReference>
<dbReference type="EMBL" id="JABVEC010000031">
    <property type="protein sequence ID" value="MBC6469766.1"/>
    <property type="molecule type" value="Genomic_DNA"/>
</dbReference>
<protein>
    <submittedName>
        <fullName evidence="4">Universal stress protein</fullName>
    </submittedName>
</protein>
<dbReference type="PANTHER" id="PTHR46268:SF6">
    <property type="entry name" value="UNIVERSAL STRESS PROTEIN UP12"/>
    <property type="match status" value="1"/>
</dbReference>
<reference evidence="4 5" key="1">
    <citation type="submission" date="2020-06" db="EMBL/GenBank/DDBJ databases">
        <title>Actinomadura xiongansis sp. nov., isolated from soil of Baiyangdian.</title>
        <authorList>
            <person name="Zhang X."/>
        </authorList>
    </citation>
    <scope>NUCLEOTIDE SEQUENCE [LARGE SCALE GENOMIC DNA]</scope>
    <source>
        <strain evidence="4 5">HBUM206468</strain>
    </source>
</reference>
<proteinExistence type="inferred from homology"/>
<name>A0ABR7LYD2_9ACTN</name>
<evidence type="ECO:0000313" key="4">
    <source>
        <dbReference type="EMBL" id="MBC6469766.1"/>
    </source>
</evidence>
<dbReference type="Proteomes" id="UP000805614">
    <property type="component" value="Unassembled WGS sequence"/>
</dbReference>
<dbReference type="InterPro" id="IPR006016">
    <property type="entry name" value="UspA"/>
</dbReference>
<dbReference type="RefSeq" id="WP_187246813.1">
    <property type="nucleotide sequence ID" value="NZ_BAAAOK010000010.1"/>
</dbReference>
<dbReference type="InterPro" id="IPR014729">
    <property type="entry name" value="Rossmann-like_a/b/a_fold"/>
</dbReference>
<evidence type="ECO:0000256" key="2">
    <source>
        <dbReference type="SAM" id="MobiDB-lite"/>
    </source>
</evidence>
<feature type="domain" description="UspA" evidence="3">
    <location>
        <begin position="6"/>
        <end position="136"/>
    </location>
</feature>
<evidence type="ECO:0000313" key="5">
    <source>
        <dbReference type="Proteomes" id="UP000805614"/>
    </source>
</evidence>
<feature type="compositionally biased region" description="Basic and acidic residues" evidence="2">
    <location>
        <begin position="281"/>
        <end position="305"/>
    </location>
</feature>
<feature type="domain" description="UspA" evidence="3">
    <location>
        <begin position="143"/>
        <end position="273"/>
    </location>
</feature>
<evidence type="ECO:0000256" key="1">
    <source>
        <dbReference type="ARBA" id="ARBA00008791"/>
    </source>
</evidence>
<feature type="region of interest" description="Disordered" evidence="2">
    <location>
        <begin position="281"/>
        <end position="322"/>
    </location>
</feature>
<accession>A0ABR7LYD2</accession>
<gene>
    <name evidence="4" type="ORF">HKK74_30370</name>
</gene>
<dbReference type="InterPro" id="IPR006015">
    <property type="entry name" value="Universal_stress_UspA"/>
</dbReference>
<keyword evidence="5" id="KW-1185">Reference proteome</keyword>
<dbReference type="Gene3D" id="3.40.50.620">
    <property type="entry name" value="HUPs"/>
    <property type="match status" value="2"/>
</dbReference>
<evidence type="ECO:0000259" key="3">
    <source>
        <dbReference type="Pfam" id="PF00582"/>
    </source>
</evidence>
<comment type="similarity">
    <text evidence="1">Belongs to the universal stress protein A family.</text>
</comment>
<sequence>MSRHSHVVVGYDGSRAGDQIVRWAVTEAKLRRIGVTVCHAWQWERPMTKLYPGWPATVERMAEHVLDHGVFIARTSAPTVPVRKALLPGPPSSALLHLADDAELIVVGSHGGGELHWGSIAVRTAARASCPVVVIRGVEPADRRIIVGVDGSAASDAALAFAFEEAALKGWYLHAVHCFGDPDRPPEIDPEILRQRAGVMLERAVAPWRDKYPQVSAWTHLVPEPPRGALTEAAVGAEMLVVGDHGNGGPSPLTLGAVSRELLLHAPCSVTVAHPLWFSGGEEHHDRAGRARGEPARPARFDRMSPGRGVGPSRGAGRRRPS</sequence>